<evidence type="ECO:0000256" key="2">
    <source>
        <dbReference type="SAM" id="MobiDB-lite"/>
    </source>
</evidence>
<name>A0A7G2CFN6_9TRYP</name>
<accession>A0A7G2CFN6</accession>
<feature type="coiled-coil region" evidence="1">
    <location>
        <begin position="326"/>
        <end position="360"/>
    </location>
</feature>
<feature type="compositionally biased region" description="Basic and acidic residues" evidence="2">
    <location>
        <begin position="1"/>
        <end position="14"/>
    </location>
</feature>
<feature type="region of interest" description="Disordered" evidence="2">
    <location>
        <begin position="709"/>
        <end position="851"/>
    </location>
</feature>
<evidence type="ECO:0000313" key="3">
    <source>
        <dbReference type="EMBL" id="CAD2218596.1"/>
    </source>
</evidence>
<feature type="region of interest" description="Disordered" evidence="2">
    <location>
        <begin position="1"/>
        <end position="26"/>
    </location>
</feature>
<feature type="compositionally biased region" description="Basic and acidic residues" evidence="2">
    <location>
        <begin position="746"/>
        <end position="757"/>
    </location>
</feature>
<protein>
    <submittedName>
        <fullName evidence="3">Uncharacterized protein</fullName>
    </submittedName>
</protein>
<feature type="compositionally biased region" description="Basic and acidic residues" evidence="2">
    <location>
        <begin position="709"/>
        <end position="720"/>
    </location>
</feature>
<organism evidence="3 4">
    <name type="scientific">Angomonas deanei</name>
    <dbReference type="NCBI Taxonomy" id="59799"/>
    <lineage>
        <taxon>Eukaryota</taxon>
        <taxon>Discoba</taxon>
        <taxon>Euglenozoa</taxon>
        <taxon>Kinetoplastea</taxon>
        <taxon>Metakinetoplastina</taxon>
        <taxon>Trypanosomatida</taxon>
        <taxon>Trypanosomatidae</taxon>
        <taxon>Strigomonadinae</taxon>
        <taxon>Angomonas</taxon>
    </lineage>
</organism>
<feature type="compositionally biased region" description="Acidic residues" evidence="2">
    <location>
        <begin position="735"/>
        <end position="745"/>
    </location>
</feature>
<proteinExistence type="predicted"/>
<sequence length="851" mass="96067">MTEEEKLSTPKEDAPPLEPQEPEEDDGVVELNNVLGKLAESSSTLRQNREKHDWTMRMMNRETDALQTFLQRVKEVNAVLEKGVAQEKEYALCHSETGTAHLRGLLLAQQAKNELLSSKVRLTTMEEERDDTVNAMMEKRPREPPEEQSLEQVLESLDLPPTVLEPTAAEDAPPVTDPALLAILNESKAQKSISALIGKMSGTCQRETLRTLLDKITPVVGDLASSNVELVKKRTQLEANLTSVAEKLELLSSQSQEWVSGATQMQLYRASANAIFGVKDTAPLRQNEKLENEIMDLHKAIATISLSKCAGEIPDDVVELVSPESVAECEGRLKERLKLLQEMKKEVMFLRRQALQGENRHKVRSALGRLDVSTPTDSESNYRMAAELLRRKYLCISTLLHQAICASLPDTTDDTSGGPTKLELLRVQKGISSQQNILHSLLLQNCRMWQQVKETKVAVDYLQDDNSENKETLKNLLIQNSLYESPDHPSLLDTLLDAQQSTLDSFSSLFEDFRQSAQQYLERAEKRIAAPLRARRLKVGLLLRLLYLSDRKKFLQLYHQELPFSTSAFDELLETFENCETSPEGALTETVPIPSLPKTNTFLLAPFKAALEAGEQRMEEAGLPVWNELYTMREKVDIYSQILSSGDVEEKLETAKAALEQQKKSRAGVVRVKKLQSELESLKTEIKTKSEELERQRVELMELTVKQMEEQEREKERQARLAEVAAPEPTVPQEETPEPEEEEQIKEEPAVQIKQEESPEQEAMPPEEQEEVPAAPKEEPEETPEVKQEVIKREKSPSNEVKEESEPTAADDTVLDPPPPADPIEEEEPPLKTEEGEEEEEEVFGYNPFSL</sequence>
<gene>
    <name evidence="3" type="ORF">ADEAN_000608700</name>
</gene>
<reference evidence="3 4" key="1">
    <citation type="submission" date="2020-08" db="EMBL/GenBank/DDBJ databases">
        <authorList>
            <person name="Newling K."/>
            <person name="Davey J."/>
            <person name="Forrester S."/>
        </authorList>
    </citation>
    <scope>NUCLEOTIDE SEQUENCE [LARGE SCALE GENOMIC DNA]</scope>
    <source>
        <strain evidence="4">Crithidia deanei Carvalho (ATCC PRA-265)</strain>
    </source>
</reference>
<dbReference type="EMBL" id="LR877155">
    <property type="protein sequence ID" value="CAD2218596.1"/>
    <property type="molecule type" value="Genomic_DNA"/>
</dbReference>
<keyword evidence="1" id="KW-0175">Coiled coil</keyword>
<evidence type="ECO:0000256" key="1">
    <source>
        <dbReference type="SAM" id="Coils"/>
    </source>
</evidence>
<evidence type="ECO:0000313" key="4">
    <source>
        <dbReference type="Proteomes" id="UP000515908"/>
    </source>
</evidence>
<dbReference type="VEuPathDB" id="TriTrypDB:ADEAN_000608700"/>
<dbReference type="Proteomes" id="UP000515908">
    <property type="component" value="Chromosome 11"/>
</dbReference>
<keyword evidence="4" id="KW-1185">Reference proteome</keyword>
<feature type="compositionally biased region" description="Basic and acidic residues" evidence="2">
    <location>
        <begin position="784"/>
        <end position="805"/>
    </location>
</feature>
<dbReference type="AlphaFoldDB" id="A0A7G2CFN6"/>
<feature type="compositionally biased region" description="Low complexity" evidence="2">
    <location>
        <begin position="721"/>
        <end position="734"/>
    </location>
</feature>